<feature type="compositionally biased region" description="Low complexity" evidence="1">
    <location>
        <begin position="20"/>
        <end position="43"/>
    </location>
</feature>
<dbReference type="AlphaFoldDB" id="A0A101URX7"/>
<proteinExistence type="predicted"/>
<evidence type="ECO:0000313" key="3">
    <source>
        <dbReference type="Proteomes" id="UP000053260"/>
    </source>
</evidence>
<protein>
    <submittedName>
        <fullName evidence="2">Uncharacterized protein</fullName>
    </submittedName>
</protein>
<organism evidence="2 3">
    <name type="scientific">Streptomyces dysideae</name>
    <dbReference type="NCBI Taxonomy" id="909626"/>
    <lineage>
        <taxon>Bacteria</taxon>
        <taxon>Bacillati</taxon>
        <taxon>Actinomycetota</taxon>
        <taxon>Actinomycetes</taxon>
        <taxon>Kitasatosporales</taxon>
        <taxon>Streptomycetaceae</taxon>
        <taxon>Streptomyces</taxon>
    </lineage>
</organism>
<sequence>MSARTCLNSPARAFSPSGLSPAASTRTSTSCSPTTGSTLLELPDPQPPAPAPKLPAQPAYQQITALLAAADAPLWVRRVCEAMGMEIAPSDINNTRLNPTRLTERGILVETEQGLCTQPRP</sequence>
<keyword evidence="3" id="KW-1185">Reference proteome</keyword>
<evidence type="ECO:0000256" key="1">
    <source>
        <dbReference type="SAM" id="MobiDB-lite"/>
    </source>
</evidence>
<accession>A0A101URX7</accession>
<feature type="region of interest" description="Disordered" evidence="1">
    <location>
        <begin position="1"/>
        <end position="55"/>
    </location>
</feature>
<evidence type="ECO:0000313" key="2">
    <source>
        <dbReference type="EMBL" id="KUO15778.1"/>
    </source>
</evidence>
<name>A0A101URX7_9ACTN</name>
<dbReference type="STRING" id="909626.AQJ91_39850"/>
<feature type="compositionally biased region" description="Pro residues" evidence="1">
    <location>
        <begin position="44"/>
        <end position="55"/>
    </location>
</feature>
<dbReference type="EMBL" id="LMXB01000107">
    <property type="protein sequence ID" value="KUO15778.1"/>
    <property type="molecule type" value="Genomic_DNA"/>
</dbReference>
<dbReference type="Proteomes" id="UP000053260">
    <property type="component" value="Unassembled WGS sequence"/>
</dbReference>
<gene>
    <name evidence="2" type="ORF">AQJ91_39850</name>
</gene>
<comment type="caution">
    <text evidence="2">The sequence shown here is derived from an EMBL/GenBank/DDBJ whole genome shotgun (WGS) entry which is preliminary data.</text>
</comment>
<reference evidence="2 3" key="1">
    <citation type="submission" date="2015-10" db="EMBL/GenBank/DDBJ databases">
        <title>Draft genome sequence of Streptomyces sp. RV15, isolated from a marine sponge.</title>
        <authorList>
            <person name="Ruckert C."/>
            <person name="Abdelmohsen U.R."/>
            <person name="Winkler A."/>
            <person name="Hentschel U."/>
            <person name="Kalinowski J."/>
            <person name="Kampfer P."/>
            <person name="Glaeser S."/>
        </authorList>
    </citation>
    <scope>NUCLEOTIDE SEQUENCE [LARGE SCALE GENOMIC DNA]</scope>
    <source>
        <strain evidence="2 3">RV15</strain>
    </source>
</reference>